<name>A0A1F5DQ49_9BACT</name>
<evidence type="ECO:0000256" key="4">
    <source>
        <dbReference type="ARBA" id="ARBA00022692"/>
    </source>
</evidence>
<protein>
    <recommendedName>
        <fullName evidence="11">Undecaprenyl-phosphate alpha-N-acetylglucosaminyl 1-phosphate transferase</fullName>
    </recommendedName>
</protein>
<feature type="transmembrane region" description="Helical" evidence="8">
    <location>
        <begin position="313"/>
        <end position="332"/>
    </location>
</feature>
<feature type="transmembrane region" description="Helical" evidence="8">
    <location>
        <begin position="189"/>
        <end position="206"/>
    </location>
</feature>
<feature type="binding site" evidence="7">
    <location>
        <position position="181"/>
    </location>
    <ligand>
        <name>Mg(2+)</name>
        <dbReference type="ChEBI" id="CHEBI:18420"/>
    </ligand>
</feature>
<dbReference type="GO" id="GO:0005886">
    <property type="term" value="C:plasma membrane"/>
    <property type="evidence" value="ECO:0007669"/>
    <property type="project" value="UniProtKB-SubCell"/>
</dbReference>
<keyword evidence="7" id="KW-0479">Metal-binding</keyword>
<organism evidence="9 10">
    <name type="scientific">Candidatus Berkelbacteria bacterium RBG_13_40_8</name>
    <dbReference type="NCBI Taxonomy" id="1797467"/>
    <lineage>
        <taxon>Bacteria</taxon>
        <taxon>Candidatus Berkelbacteria</taxon>
    </lineage>
</organism>
<keyword evidence="2" id="KW-1003">Cell membrane</keyword>
<feature type="transmembrane region" description="Helical" evidence="8">
    <location>
        <begin position="6"/>
        <end position="27"/>
    </location>
</feature>
<feature type="transmembrane region" description="Helical" evidence="8">
    <location>
        <begin position="48"/>
        <end position="66"/>
    </location>
</feature>
<evidence type="ECO:0000256" key="1">
    <source>
        <dbReference type="ARBA" id="ARBA00004651"/>
    </source>
</evidence>
<evidence type="ECO:0000256" key="7">
    <source>
        <dbReference type="PIRSR" id="PIRSR600715-1"/>
    </source>
</evidence>
<feature type="transmembrane region" description="Helical" evidence="8">
    <location>
        <begin position="156"/>
        <end position="177"/>
    </location>
</feature>
<feature type="transmembrane region" description="Helical" evidence="8">
    <location>
        <begin position="338"/>
        <end position="356"/>
    </location>
</feature>
<feature type="transmembrane region" description="Helical" evidence="8">
    <location>
        <begin position="263"/>
        <end position="281"/>
    </location>
</feature>
<sequence length="366" mass="40190">MVNLYLAPFIVAALISGGLTFYVKLLAQKLHLEDLPAPRKVHSKPVPRLGGVAIVLAFFIVTIGYVLATHRLEFPPFHIWFLDKRLFGALLGALVLLVVGVLDDIYNLKPWKKLIFHFVAAICVVAFGISINYIRIPGGLHLNLDQLVIPVTFLEQFQFSFVVWGDLLTIFWIVLLINTLNFLDGLDGLAGGVSVIAAISIFFLSLSLGQGAVALLAVIFAGSVAGFLPWNFNPAKIFMGDSGSMFLGYMLGVLSVISGGKLATAFLILGIPVLDVAWVILRRIFKGKNPFIADKLHLHHRLLTTGLSQRQTVLILYLIASAFGIVAVLSGTQEKIKALIWLLGLMATLVICLIILEWRKRKKLNV</sequence>
<feature type="transmembrane region" description="Helical" evidence="8">
    <location>
        <begin position="212"/>
        <end position="230"/>
    </location>
</feature>
<keyword evidence="6 8" id="KW-0472">Membrane</keyword>
<dbReference type="AlphaFoldDB" id="A0A1F5DQ49"/>
<feature type="transmembrane region" description="Helical" evidence="8">
    <location>
        <begin position="86"/>
        <end position="102"/>
    </location>
</feature>
<dbReference type="GO" id="GO:0071555">
    <property type="term" value="P:cell wall organization"/>
    <property type="evidence" value="ECO:0007669"/>
    <property type="project" value="TreeGrafter"/>
</dbReference>
<evidence type="ECO:0000313" key="10">
    <source>
        <dbReference type="Proteomes" id="UP000178764"/>
    </source>
</evidence>
<keyword evidence="4 8" id="KW-0812">Transmembrane</keyword>
<comment type="cofactor">
    <cofactor evidence="7">
        <name>Mg(2+)</name>
        <dbReference type="ChEBI" id="CHEBI:18420"/>
    </cofactor>
</comment>
<evidence type="ECO:0000256" key="8">
    <source>
        <dbReference type="SAM" id="Phobius"/>
    </source>
</evidence>
<dbReference type="EMBL" id="MEZT01000005">
    <property type="protein sequence ID" value="OGD57166.1"/>
    <property type="molecule type" value="Genomic_DNA"/>
</dbReference>
<accession>A0A1F5DQ49</accession>
<feature type="transmembrane region" description="Helical" evidence="8">
    <location>
        <begin position="237"/>
        <end position="257"/>
    </location>
</feature>
<gene>
    <name evidence="9" type="ORF">A2V71_01945</name>
</gene>
<evidence type="ECO:0000256" key="3">
    <source>
        <dbReference type="ARBA" id="ARBA00022679"/>
    </source>
</evidence>
<reference evidence="9 10" key="1">
    <citation type="journal article" date="2016" name="Nat. Commun.">
        <title>Thousands of microbial genomes shed light on interconnected biogeochemical processes in an aquifer system.</title>
        <authorList>
            <person name="Anantharaman K."/>
            <person name="Brown C.T."/>
            <person name="Hug L.A."/>
            <person name="Sharon I."/>
            <person name="Castelle C.J."/>
            <person name="Probst A.J."/>
            <person name="Thomas B.C."/>
            <person name="Singh A."/>
            <person name="Wilkins M.J."/>
            <person name="Karaoz U."/>
            <person name="Brodie E.L."/>
            <person name="Williams K.H."/>
            <person name="Hubbard S.S."/>
            <person name="Banfield J.F."/>
        </authorList>
    </citation>
    <scope>NUCLEOTIDE SEQUENCE [LARGE SCALE GENOMIC DNA]</scope>
</reference>
<dbReference type="PANTHER" id="PTHR22926">
    <property type="entry name" value="PHOSPHO-N-ACETYLMURAMOYL-PENTAPEPTIDE-TRANSFERASE"/>
    <property type="match status" value="1"/>
</dbReference>
<evidence type="ECO:0000256" key="5">
    <source>
        <dbReference type="ARBA" id="ARBA00022989"/>
    </source>
</evidence>
<evidence type="ECO:0008006" key="11">
    <source>
        <dbReference type="Google" id="ProtNLM"/>
    </source>
</evidence>
<comment type="caution">
    <text evidence="9">The sequence shown here is derived from an EMBL/GenBank/DDBJ whole genome shotgun (WGS) entry which is preliminary data.</text>
</comment>
<evidence type="ECO:0000313" key="9">
    <source>
        <dbReference type="EMBL" id="OGD57166.1"/>
    </source>
</evidence>
<dbReference type="CDD" id="cd06853">
    <property type="entry name" value="GT_WecA_like"/>
    <property type="match status" value="1"/>
</dbReference>
<comment type="subcellular location">
    <subcellularLocation>
        <location evidence="1">Cell membrane</location>
        <topology evidence="1">Multi-pass membrane protein</topology>
    </subcellularLocation>
</comment>
<dbReference type="GO" id="GO:0009103">
    <property type="term" value="P:lipopolysaccharide biosynthetic process"/>
    <property type="evidence" value="ECO:0007669"/>
    <property type="project" value="TreeGrafter"/>
</dbReference>
<keyword evidence="5 8" id="KW-1133">Transmembrane helix</keyword>
<dbReference type="GO" id="GO:0016780">
    <property type="term" value="F:phosphotransferase activity, for other substituted phosphate groups"/>
    <property type="evidence" value="ECO:0007669"/>
    <property type="project" value="InterPro"/>
</dbReference>
<feature type="binding site" evidence="7">
    <location>
        <position position="241"/>
    </location>
    <ligand>
        <name>Mg(2+)</name>
        <dbReference type="ChEBI" id="CHEBI:18420"/>
    </ligand>
</feature>
<dbReference type="GO" id="GO:0046872">
    <property type="term" value="F:metal ion binding"/>
    <property type="evidence" value="ECO:0007669"/>
    <property type="project" value="UniProtKB-KW"/>
</dbReference>
<dbReference type="Proteomes" id="UP000178764">
    <property type="component" value="Unassembled WGS sequence"/>
</dbReference>
<evidence type="ECO:0000256" key="2">
    <source>
        <dbReference type="ARBA" id="ARBA00022475"/>
    </source>
</evidence>
<dbReference type="InterPro" id="IPR000715">
    <property type="entry name" value="Glycosyl_transferase_4"/>
</dbReference>
<dbReference type="Pfam" id="PF00953">
    <property type="entry name" value="Glycos_transf_4"/>
    <property type="match status" value="1"/>
</dbReference>
<keyword evidence="3" id="KW-0808">Transferase</keyword>
<dbReference type="PANTHER" id="PTHR22926:SF3">
    <property type="entry name" value="UNDECAPRENYL-PHOSPHATE ALPHA-N-ACETYLGLUCOSAMINYL 1-PHOSPHATE TRANSFERASE"/>
    <property type="match status" value="1"/>
</dbReference>
<feature type="transmembrane region" description="Helical" evidence="8">
    <location>
        <begin position="114"/>
        <end position="136"/>
    </location>
</feature>
<evidence type="ECO:0000256" key="6">
    <source>
        <dbReference type="ARBA" id="ARBA00023136"/>
    </source>
</evidence>
<proteinExistence type="predicted"/>
<dbReference type="GO" id="GO:0044038">
    <property type="term" value="P:cell wall macromolecule biosynthetic process"/>
    <property type="evidence" value="ECO:0007669"/>
    <property type="project" value="TreeGrafter"/>
</dbReference>
<keyword evidence="7" id="KW-0460">Magnesium</keyword>